<keyword evidence="2" id="KW-1133">Transmembrane helix</keyword>
<feature type="compositionally biased region" description="Polar residues" evidence="1">
    <location>
        <begin position="203"/>
        <end position="222"/>
    </location>
</feature>
<feature type="signal peptide" evidence="3">
    <location>
        <begin position="1"/>
        <end position="25"/>
    </location>
</feature>
<dbReference type="AlphaFoldDB" id="A0A0S4IRS9"/>
<name>A0A0S4IRS9_BODSA</name>
<dbReference type="Proteomes" id="UP000051952">
    <property type="component" value="Unassembled WGS sequence"/>
</dbReference>
<keyword evidence="2" id="KW-0812">Transmembrane</keyword>
<feature type="region of interest" description="Disordered" evidence="1">
    <location>
        <begin position="192"/>
        <end position="320"/>
    </location>
</feature>
<evidence type="ECO:0000313" key="4">
    <source>
        <dbReference type="EMBL" id="CUG03757.1"/>
    </source>
</evidence>
<reference evidence="5" key="1">
    <citation type="submission" date="2015-09" db="EMBL/GenBank/DDBJ databases">
        <authorList>
            <consortium name="Pathogen Informatics"/>
        </authorList>
    </citation>
    <scope>NUCLEOTIDE SEQUENCE [LARGE SCALE GENOMIC DNA]</scope>
    <source>
        <strain evidence="5">Lake Konstanz</strain>
    </source>
</reference>
<evidence type="ECO:0000256" key="1">
    <source>
        <dbReference type="SAM" id="MobiDB-lite"/>
    </source>
</evidence>
<organism evidence="4 5">
    <name type="scientific">Bodo saltans</name>
    <name type="common">Flagellated protozoan</name>
    <dbReference type="NCBI Taxonomy" id="75058"/>
    <lineage>
        <taxon>Eukaryota</taxon>
        <taxon>Discoba</taxon>
        <taxon>Euglenozoa</taxon>
        <taxon>Kinetoplastea</taxon>
        <taxon>Metakinetoplastina</taxon>
        <taxon>Eubodonida</taxon>
        <taxon>Bodonidae</taxon>
        <taxon>Bodo</taxon>
    </lineage>
</organism>
<evidence type="ECO:0000313" key="5">
    <source>
        <dbReference type="Proteomes" id="UP000051952"/>
    </source>
</evidence>
<feature type="transmembrane region" description="Helical" evidence="2">
    <location>
        <begin position="683"/>
        <end position="702"/>
    </location>
</feature>
<keyword evidence="2" id="KW-0472">Membrane</keyword>
<gene>
    <name evidence="4" type="ORF">BSAL_70250</name>
</gene>
<feature type="transmembrane region" description="Helical" evidence="2">
    <location>
        <begin position="775"/>
        <end position="801"/>
    </location>
</feature>
<keyword evidence="5" id="KW-1185">Reference proteome</keyword>
<feature type="compositionally biased region" description="Low complexity" evidence="1">
    <location>
        <begin position="223"/>
        <end position="319"/>
    </location>
</feature>
<dbReference type="VEuPathDB" id="TriTrypDB:BSAL_70250"/>
<feature type="transmembrane region" description="Helical" evidence="2">
    <location>
        <begin position="542"/>
        <end position="563"/>
    </location>
</feature>
<accession>A0A0S4IRS9</accession>
<feature type="transmembrane region" description="Helical" evidence="2">
    <location>
        <begin position="497"/>
        <end position="521"/>
    </location>
</feature>
<keyword evidence="3" id="KW-0732">Signal</keyword>
<feature type="chain" id="PRO_5006621473" evidence="3">
    <location>
        <begin position="26"/>
        <end position="832"/>
    </location>
</feature>
<dbReference type="EMBL" id="CYKH01000512">
    <property type="protein sequence ID" value="CUG03757.1"/>
    <property type="molecule type" value="Genomic_DNA"/>
</dbReference>
<feature type="transmembrane region" description="Helical" evidence="2">
    <location>
        <begin position="575"/>
        <end position="596"/>
    </location>
</feature>
<feature type="transmembrane region" description="Helical" evidence="2">
    <location>
        <begin position="746"/>
        <end position="763"/>
    </location>
</feature>
<evidence type="ECO:0000256" key="2">
    <source>
        <dbReference type="SAM" id="Phobius"/>
    </source>
</evidence>
<proteinExistence type="predicted"/>
<sequence length="832" mass="87745">MRSLPITSAVAAAAVVCLLTHAAVAFTKNIVRGGDSTVSGAYNYWDVGNECQMSGNSFSVEDTCAIGCNRDCYMTQSIDITFAKNYLLNPGAKVLVSMLGFIQGSDPDYASLTLSLLECTSGNTITLGGNQIETDSWATYTWGMWLPPNICTATVQLHLRNHAWDGDNPRAQTISLTLTGTGGSRSVALNATESATKTEERPTLTQSTSLAYTNTPTLTQDAPSSTSTQSSVLSLTTTSTQSSSVVSSQSLTNSSSPPSGTRSRDSSTWSTSPSRSSSPTGLITASPSQSHSPTRSISTSASSSASYSASQSNSASMSADGRTATATAVTFTGNYSETVGQLTLTRTLLLTESKIFQTKTPRHSSTPTISFNETTVTTALAHTNASSTPTFVTPVVSTTASALPLRTATPLPNASMTLTFIVPPPATQAPVSLVAEAALTSVTTAAILAAASSAAGPASMQAIMFQASCGEGGNAIGSAGARSSTMYLVSPFIGDSFAMVGGNIGLMFGFLLLHVCVLMVARCTALGKRNPRAAAALVRFPQISLLFAGTAMQGVMLGGWQLLWLVIRGETDDPAKAIICFVIALAAPALLFAGLWKLRTALLMPRICNTFWAVSVANRKRAQAKRIPYDGVGLDGLLIPKPWLRSLMRATGPSHLWTPQQHRAMFGAALNEARPRNALQMRWPLLESCVVPVIIAGAASIRPPDEHRKIVCGVAMPLTALMIIIVALLIVIRCPFRVQFKNMHRPLSLLWIALTALASQPAVFDALGEATTTNILAALSLAQTLTLVSVVTINWLIYYYVDAGEAWNSSTPPLISASTLTMMSRHPAQVEC</sequence>
<protein>
    <submittedName>
        <fullName evidence="4">Membrane-associated protein, putative</fullName>
    </submittedName>
</protein>
<evidence type="ECO:0000256" key="3">
    <source>
        <dbReference type="SAM" id="SignalP"/>
    </source>
</evidence>
<feature type="transmembrane region" description="Helical" evidence="2">
    <location>
        <begin position="714"/>
        <end position="734"/>
    </location>
</feature>